<gene>
    <name evidence="2" type="ORF">PoB_005811100</name>
</gene>
<dbReference type="Proteomes" id="UP000735302">
    <property type="component" value="Unassembled WGS sequence"/>
</dbReference>
<feature type="region of interest" description="Disordered" evidence="1">
    <location>
        <begin position="1"/>
        <end position="21"/>
    </location>
</feature>
<comment type="caution">
    <text evidence="2">The sequence shown here is derived from an EMBL/GenBank/DDBJ whole genome shotgun (WGS) entry which is preliminary data.</text>
</comment>
<organism evidence="2 3">
    <name type="scientific">Plakobranchus ocellatus</name>
    <dbReference type="NCBI Taxonomy" id="259542"/>
    <lineage>
        <taxon>Eukaryota</taxon>
        <taxon>Metazoa</taxon>
        <taxon>Spiralia</taxon>
        <taxon>Lophotrochozoa</taxon>
        <taxon>Mollusca</taxon>
        <taxon>Gastropoda</taxon>
        <taxon>Heterobranchia</taxon>
        <taxon>Euthyneura</taxon>
        <taxon>Panpulmonata</taxon>
        <taxon>Sacoglossa</taxon>
        <taxon>Placobranchoidea</taxon>
        <taxon>Plakobranchidae</taxon>
        <taxon>Plakobranchus</taxon>
    </lineage>
</organism>
<feature type="compositionally biased region" description="Basic and acidic residues" evidence="1">
    <location>
        <begin position="8"/>
        <end position="21"/>
    </location>
</feature>
<proteinExistence type="predicted"/>
<reference evidence="2 3" key="1">
    <citation type="journal article" date="2021" name="Elife">
        <title>Chloroplast acquisition without the gene transfer in kleptoplastic sea slugs, Plakobranchus ocellatus.</title>
        <authorList>
            <person name="Maeda T."/>
            <person name="Takahashi S."/>
            <person name="Yoshida T."/>
            <person name="Shimamura S."/>
            <person name="Takaki Y."/>
            <person name="Nagai Y."/>
            <person name="Toyoda A."/>
            <person name="Suzuki Y."/>
            <person name="Arimoto A."/>
            <person name="Ishii H."/>
            <person name="Satoh N."/>
            <person name="Nishiyama T."/>
            <person name="Hasebe M."/>
            <person name="Maruyama T."/>
            <person name="Minagawa J."/>
            <person name="Obokata J."/>
            <person name="Shigenobu S."/>
        </authorList>
    </citation>
    <scope>NUCLEOTIDE SEQUENCE [LARGE SCALE GENOMIC DNA]</scope>
</reference>
<sequence>MVADPEEFEKQAFKGRPNETDHLEQLPNFQTTFSSQLNSHARDWFTVVTNQGAGRIDAGQDISHTHHCAPAAETTQVEANWSTILLTCCLFLVTEEVNGAFATYSSVKDYDVVVINIRQELTVMAHFGFSNGLTRLLQMYSFVPHFLSRDSEEPLVQLIKYVLYVITWTIFCENSFGSLWLATKNEFLNF</sequence>
<evidence type="ECO:0000256" key="1">
    <source>
        <dbReference type="SAM" id="MobiDB-lite"/>
    </source>
</evidence>
<dbReference type="AlphaFoldDB" id="A0AAV4CJD1"/>
<accession>A0AAV4CJD1</accession>
<evidence type="ECO:0000313" key="2">
    <source>
        <dbReference type="EMBL" id="GFO31606.1"/>
    </source>
</evidence>
<protein>
    <submittedName>
        <fullName evidence="2">Uncharacterized protein</fullName>
    </submittedName>
</protein>
<keyword evidence="3" id="KW-1185">Reference proteome</keyword>
<name>A0AAV4CJD1_9GAST</name>
<evidence type="ECO:0000313" key="3">
    <source>
        <dbReference type="Proteomes" id="UP000735302"/>
    </source>
</evidence>
<dbReference type="EMBL" id="BLXT01006411">
    <property type="protein sequence ID" value="GFO31606.1"/>
    <property type="molecule type" value="Genomic_DNA"/>
</dbReference>